<dbReference type="AlphaFoldDB" id="A0A1A9VGQ6"/>
<feature type="region of interest" description="Disordered" evidence="1">
    <location>
        <begin position="91"/>
        <end position="126"/>
    </location>
</feature>
<dbReference type="VEuPathDB" id="VectorBase:GAUT036645"/>
<evidence type="ECO:0000313" key="2">
    <source>
        <dbReference type="EnsemblMetazoa" id="GAUT036645-PA"/>
    </source>
</evidence>
<keyword evidence="3" id="KW-1185">Reference proteome</keyword>
<name>A0A1A9VGQ6_GLOAU</name>
<sequence length="126" mass="14611">MDDEFYVIVEVGEVERKKCNQSVVLYGLCLTVKAFIKLQTNCRSLITITFENFITLLTKSVRISTHSNRFTKAWEREKVDKAEMCRKFSYTSANMNNNRTKQHHQATPSSSTVRAGKQQEQQQSVR</sequence>
<evidence type="ECO:0000313" key="3">
    <source>
        <dbReference type="Proteomes" id="UP000078200"/>
    </source>
</evidence>
<evidence type="ECO:0000256" key="1">
    <source>
        <dbReference type="SAM" id="MobiDB-lite"/>
    </source>
</evidence>
<dbReference type="EnsemblMetazoa" id="GAUT036645-RA">
    <property type="protein sequence ID" value="GAUT036645-PA"/>
    <property type="gene ID" value="GAUT036645"/>
</dbReference>
<proteinExistence type="predicted"/>
<dbReference type="Proteomes" id="UP000078200">
    <property type="component" value="Unassembled WGS sequence"/>
</dbReference>
<protein>
    <submittedName>
        <fullName evidence="2">Uncharacterized protein</fullName>
    </submittedName>
</protein>
<organism evidence="2 3">
    <name type="scientific">Glossina austeni</name>
    <name type="common">Savannah tsetse fly</name>
    <dbReference type="NCBI Taxonomy" id="7395"/>
    <lineage>
        <taxon>Eukaryota</taxon>
        <taxon>Metazoa</taxon>
        <taxon>Ecdysozoa</taxon>
        <taxon>Arthropoda</taxon>
        <taxon>Hexapoda</taxon>
        <taxon>Insecta</taxon>
        <taxon>Pterygota</taxon>
        <taxon>Neoptera</taxon>
        <taxon>Endopterygota</taxon>
        <taxon>Diptera</taxon>
        <taxon>Brachycera</taxon>
        <taxon>Muscomorpha</taxon>
        <taxon>Hippoboscoidea</taxon>
        <taxon>Glossinidae</taxon>
        <taxon>Glossina</taxon>
    </lineage>
</organism>
<accession>A0A1A9VGQ6</accession>
<reference evidence="2" key="1">
    <citation type="submission" date="2020-05" db="UniProtKB">
        <authorList>
            <consortium name="EnsemblMetazoa"/>
        </authorList>
    </citation>
    <scope>IDENTIFICATION</scope>
    <source>
        <strain evidence="2">TTRI</strain>
    </source>
</reference>